<organism evidence="3 4">
    <name type="scientific">Chitiniphilus shinanonensis</name>
    <dbReference type="NCBI Taxonomy" id="553088"/>
    <lineage>
        <taxon>Bacteria</taxon>
        <taxon>Pseudomonadati</taxon>
        <taxon>Pseudomonadota</taxon>
        <taxon>Betaproteobacteria</taxon>
        <taxon>Neisseriales</taxon>
        <taxon>Chitinibacteraceae</taxon>
        <taxon>Chitiniphilus</taxon>
    </lineage>
</organism>
<dbReference type="Gene3D" id="3.30.450.90">
    <property type="match status" value="1"/>
</dbReference>
<evidence type="ECO:0000259" key="2">
    <source>
        <dbReference type="PROSITE" id="PS00662"/>
    </source>
</evidence>
<dbReference type="Proteomes" id="UP001156836">
    <property type="component" value="Unassembled WGS sequence"/>
</dbReference>
<dbReference type="SUPFAM" id="SSF52540">
    <property type="entry name" value="P-loop containing nucleoside triphosphate hydrolases"/>
    <property type="match status" value="1"/>
</dbReference>
<reference evidence="4" key="1">
    <citation type="journal article" date="2019" name="Int. J. Syst. Evol. Microbiol.">
        <title>The Global Catalogue of Microorganisms (GCM) 10K type strain sequencing project: providing services to taxonomists for standard genome sequencing and annotation.</title>
        <authorList>
            <consortium name="The Broad Institute Genomics Platform"/>
            <consortium name="The Broad Institute Genome Sequencing Center for Infectious Disease"/>
            <person name="Wu L."/>
            <person name="Ma J."/>
        </authorList>
    </citation>
    <scope>NUCLEOTIDE SEQUENCE [LARGE SCALE GENOMIC DNA]</scope>
    <source>
        <strain evidence="4">NBRC 104970</strain>
    </source>
</reference>
<dbReference type="Gene3D" id="3.40.50.300">
    <property type="entry name" value="P-loop containing nucleotide triphosphate hydrolases"/>
    <property type="match status" value="1"/>
</dbReference>
<proteinExistence type="inferred from homology"/>
<evidence type="ECO:0000313" key="3">
    <source>
        <dbReference type="EMBL" id="GLS04275.1"/>
    </source>
</evidence>
<sequence>MNLLPFFKLMAEKQASDLFLSAHSPITIKINGLCHPVNNQVLGPEHVKQLVYQLLKPDQIARFEEDLELNLGLPLEGLGNFRINVFRTRGNVAMVARFIRPRALSIEDLRLPPILKDLVMEKRGIVLMVGATGSGKSSTVAAMLEHRNALHPGHILTVEDPIEYLYSHKKSLVNQREIGLDTKSYGEALKNAMREAPDVLMIGEIRDRETMNYAMQYAQAGHLCISTLHANNSYHSLSRIVNFFPQDARESLLYDLSTALKAIVSQRLVRNTQGKLIPAVEVMLNTNRIAELIRNGQLTDIKDAMEQSLSDGAQTFEQALYRLYRDGEIELDEALRNADSATNLSWMVNNAQTVEEQQNARHAPSPQAQAQTVTAPDINFDISLH</sequence>
<dbReference type="RefSeq" id="WP_018747700.1">
    <property type="nucleotide sequence ID" value="NZ_BAABUF010000009.1"/>
</dbReference>
<name>A0ABQ6BQI0_9NEIS</name>
<dbReference type="InterPro" id="IPR001482">
    <property type="entry name" value="T2SS/T4SS_dom"/>
</dbReference>
<evidence type="ECO:0000256" key="1">
    <source>
        <dbReference type="ARBA" id="ARBA00006611"/>
    </source>
</evidence>
<comment type="caution">
    <text evidence="3">The sequence shown here is derived from an EMBL/GenBank/DDBJ whole genome shotgun (WGS) entry which is preliminary data.</text>
</comment>
<feature type="domain" description="Bacterial type II secretion system protein E" evidence="2">
    <location>
        <begin position="193"/>
        <end position="207"/>
    </location>
</feature>
<dbReference type="CDD" id="cd01131">
    <property type="entry name" value="PilT"/>
    <property type="match status" value="1"/>
</dbReference>
<dbReference type="EMBL" id="BSOZ01000015">
    <property type="protein sequence ID" value="GLS04275.1"/>
    <property type="molecule type" value="Genomic_DNA"/>
</dbReference>
<dbReference type="InterPro" id="IPR050921">
    <property type="entry name" value="T4SS_GSP_E_ATPase"/>
</dbReference>
<gene>
    <name evidence="3" type="primary">uptC</name>
    <name evidence="3" type="ORF">GCM10007860_14220</name>
</gene>
<dbReference type="NCBIfam" id="TIGR01420">
    <property type="entry name" value="pilT_fam"/>
    <property type="match status" value="1"/>
</dbReference>
<dbReference type="InterPro" id="IPR006321">
    <property type="entry name" value="PilT/PilU"/>
</dbReference>
<dbReference type="PANTHER" id="PTHR30486">
    <property type="entry name" value="TWITCHING MOTILITY PROTEIN PILT"/>
    <property type="match status" value="1"/>
</dbReference>
<accession>A0ABQ6BQI0</accession>
<evidence type="ECO:0000313" key="4">
    <source>
        <dbReference type="Proteomes" id="UP001156836"/>
    </source>
</evidence>
<dbReference type="PROSITE" id="PS00662">
    <property type="entry name" value="T2SP_E"/>
    <property type="match status" value="1"/>
</dbReference>
<comment type="similarity">
    <text evidence="1">Belongs to the GSP E family.</text>
</comment>
<dbReference type="PANTHER" id="PTHR30486:SF12">
    <property type="entry name" value="TYPE IV PILUS ATPASE PILU"/>
    <property type="match status" value="1"/>
</dbReference>
<protein>
    <submittedName>
        <fullName evidence="3">Twitching motility protein PilT</fullName>
    </submittedName>
</protein>
<dbReference type="Pfam" id="PF00437">
    <property type="entry name" value="T2SSE"/>
    <property type="match status" value="1"/>
</dbReference>
<dbReference type="InterPro" id="IPR027417">
    <property type="entry name" value="P-loop_NTPase"/>
</dbReference>
<keyword evidence="4" id="KW-1185">Reference proteome</keyword>